<dbReference type="EMBL" id="CP071839">
    <property type="protein sequence ID" value="QTD95785.1"/>
    <property type="molecule type" value="Genomic_DNA"/>
</dbReference>
<gene>
    <name evidence="1" type="ORF">S1361_00435</name>
    <name evidence="2" type="ORF">S1361_38065</name>
</gene>
<dbReference type="Proteomes" id="UP000663908">
    <property type="component" value="Chromosome"/>
</dbReference>
<protein>
    <submittedName>
        <fullName evidence="1">Uncharacterized protein</fullName>
    </submittedName>
</protein>
<accession>A0ABX7THA3</accession>
<reference evidence="1 3" key="1">
    <citation type="submission" date="2021-03" db="EMBL/GenBank/DDBJ databases">
        <title>Complete genome sequence of Streptomyces cyanogenus S136, producer of anticancer angucycline landomycin A.</title>
        <authorList>
            <person name="Hrab P."/>
            <person name="Ruckert C."/>
            <person name="Busche T."/>
            <person name="Ostash I."/>
            <person name="Kalinowski J."/>
            <person name="Fedorenko V."/>
            <person name="Yushchuk O."/>
            <person name="Ostash B."/>
        </authorList>
    </citation>
    <scope>NUCLEOTIDE SEQUENCE [LARGE SCALE GENOMIC DNA]</scope>
    <source>
        <strain evidence="1 3">S136</strain>
    </source>
</reference>
<proteinExistence type="predicted"/>
<keyword evidence="3" id="KW-1185">Reference proteome</keyword>
<evidence type="ECO:0000313" key="2">
    <source>
        <dbReference type="EMBL" id="QTE03205.1"/>
    </source>
</evidence>
<organism evidence="1 3">
    <name type="scientific">Streptomyces cyanogenus</name>
    <dbReference type="NCBI Taxonomy" id="80860"/>
    <lineage>
        <taxon>Bacteria</taxon>
        <taxon>Bacillati</taxon>
        <taxon>Actinomycetota</taxon>
        <taxon>Actinomycetes</taxon>
        <taxon>Kitasatosporales</taxon>
        <taxon>Streptomycetaceae</taxon>
        <taxon>Streptomyces</taxon>
    </lineage>
</organism>
<sequence length="119" mass="13289">MTDPRKDTAWLCEQLPALRRLAAKKGTVQTQQQLEAIVETARQGGGFKEPLISLALSLGVAVDDLMAYQTSFIPPTPPPRVRYVCPVRICAREWCPEPSKKIPSCEIGDQQLRAERELD</sequence>
<name>A0ABX7THA3_STRCY</name>
<evidence type="ECO:0000313" key="1">
    <source>
        <dbReference type="EMBL" id="QTD95785.1"/>
    </source>
</evidence>
<evidence type="ECO:0000313" key="3">
    <source>
        <dbReference type="Proteomes" id="UP000663908"/>
    </source>
</evidence>
<dbReference type="RefSeq" id="WP_208029889.1">
    <property type="nucleotide sequence ID" value="NZ_CP071839.1"/>
</dbReference>
<dbReference type="EMBL" id="CP071839">
    <property type="protein sequence ID" value="QTE03205.1"/>
    <property type="molecule type" value="Genomic_DNA"/>
</dbReference>